<dbReference type="Proteomes" id="UP000190973">
    <property type="component" value="Unassembled WGS sequence"/>
</dbReference>
<sequence>MKKKILLITPENEEINRFRKNQFNNFIQITMPYLAAFIDENKYEITLVDEYNQRVPFEEKFHSSA</sequence>
<proteinExistence type="predicted"/>
<evidence type="ECO:0000313" key="2">
    <source>
        <dbReference type="Proteomes" id="UP000190973"/>
    </source>
</evidence>
<evidence type="ECO:0000313" key="1">
    <source>
        <dbReference type="EMBL" id="OOM59134.1"/>
    </source>
</evidence>
<organism evidence="1 2">
    <name type="scientific">Clostridium beijerinckii</name>
    <name type="common">Clostridium MP</name>
    <dbReference type="NCBI Taxonomy" id="1520"/>
    <lineage>
        <taxon>Bacteria</taxon>
        <taxon>Bacillati</taxon>
        <taxon>Bacillota</taxon>
        <taxon>Clostridia</taxon>
        <taxon>Eubacteriales</taxon>
        <taxon>Clostridiaceae</taxon>
        <taxon>Clostridium</taxon>
    </lineage>
</organism>
<protein>
    <submittedName>
        <fullName evidence="1">Uncharacterized protein</fullName>
    </submittedName>
</protein>
<comment type="caution">
    <text evidence="1">The sequence shown here is derived from an EMBL/GenBank/DDBJ whole genome shotgun (WGS) entry which is preliminary data.</text>
</comment>
<accession>A0A1S8S118</accession>
<gene>
    <name evidence="1" type="ORF">CLBCK_36330</name>
</gene>
<dbReference type="RefSeq" id="WP_241407498.1">
    <property type="nucleotide sequence ID" value="NZ_JABTAE010000001.1"/>
</dbReference>
<dbReference type="EMBL" id="LZZI01000081">
    <property type="protein sequence ID" value="OOM59134.1"/>
    <property type="molecule type" value="Genomic_DNA"/>
</dbReference>
<name>A0A1S8S118_CLOBE</name>
<dbReference type="AlphaFoldDB" id="A0A1S8S118"/>
<reference evidence="1 2" key="1">
    <citation type="submission" date="2016-05" db="EMBL/GenBank/DDBJ databases">
        <title>Microbial solvent formation.</title>
        <authorList>
            <person name="Poehlein A."/>
            <person name="Montoya Solano J.D."/>
            <person name="Flitsch S."/>
            <person name="Krabben P."/>
            <person name="Duerre P."/>
            <person name="Daniel R."/>
        </authorList>
    </citation>
    <scope>NUCLEOTIDE SEQUENCE [LARGE SCALE GENOMIC DNA]</scope>
    <source>
        <strain evidence="1 2">DSM 53</strain>
    </source>
</reference>